<evidence type="ECO:0000259" key="3">
    <source>
        <dbReference type="PROSITE" id="PS50110"/>
    </source>
</evidence>
<dbReference type="EMBL" id="NMUL01000007">
    <property type="protein sequence ID" value="OXM69802.1"/>
    <property type="molecule type" value="Genomic_DNA"/>
</dbReference>
<keyword evidence="1 2" id="KW-0597">Phosphoprotein</keyword>
<dbReference type="OrthoDB" id="7352332at2"/>
<dbReference type="PANTHER" id="PTHR44591:SF3">
    <property type="entry name" value="RESPONSE REGULATORY DOMAIN-CONTAINING PROTEIN"/>
    <property type="match status" value="1"/>
</dbReference>
<dbReference type="PANTHER" id="PTHR44591">
    <property type="entry name" value="STRESS RESPONSE REGULATOR PROTEIN 1"/>
    <property type="match status" value="1"/>
</dbReference>
<dbReference type="InterPro" id="IPR050595">
    <property type="entry name" value="Bact_response_regulator"/>
</dbReference>
<gene>
    <name evidence="4" type="ORF">CF165_09905</name>
</gene>
<keyword evidence="5" id="KW-1185">Reference proteome</keyword>
<dbReference type="InterPro" id="IPR011006">
    <property type="entry name" value="CheY-like_superfamily"/>
</dbReference>
<dbReference type="AlphaFoldDB" id="A0A229TEX3"/>
<dbReference type="InterPro" id="IPR001789">
    <property type="entry name" value="Sig_transdc_resp-reg_receiver"/>
</dbReference>
<dbReference type="SUPFAM" id="SSF52172">
    <property type="entry name" value="CheY-like"/>
    <property type="match status" value="1"/>
</dbReference>
<dbReference type="RefSeq" id="WP_093947125.1">
    <property type="nucleotide sequence ID" value="NZ_NMUL01000007.1"/>
</dbReference>
<dbReference type="Gene3D" id="3.40.50.2300">
    <property type="match status" value="1"/>
</dbReference>
<evidence type="ECO:0000313" key="5">
    <source>
        <dbReference type="Proteomes" id="UP000215199"/>
    </source>
</evidence>
<protein>
    <submittedName>
        <fullName evidence="4">Response regulator</fullName>
    </submittedName>
</protein>
<evidence type="ECO:0000256" key="2">
    <source>
        <dbReference type="PROSITE-ProRule" id="PRU00169"/>
    </source>
</evidence>
<dbReference type="SMART" id="SM00448">
    <property type="entry name" value="REC"/>
    <property type="match status" value="1"/>
</dbReference>
<sequence length="110" mass="11574">MALRVLIVDDDPGFRRIARGVLEAGEIDVVGEAGTGADAVAIARSLRPDGVLLDVQLPDTDGFTVARALSGLGIPAVLCSVRDYPDGAAVLPKERLSADELRRFFGGKSR</sequence>
<accession>A0A229TEX3</accession>
<name>A0A229TEX3_9PSEU</name>
<feature type="domain" description="Response regulatory" evidence="3">
    <location>
        <begin position="4"/>
        <end position="110"/>
    </location>
</feature>
<proteinExistence type="predicted"/>
<dbReference type="PROSITE" id="PS50110">
    <property type="entry name" value="RESPONSE_REGULATORY"/>
    <property type="match status" value="1"/>
</dbReference>
<dbReference type="GO" id="GO:0000160">
    <property type="term" value="P:phosphorelay signal transduction system"/>
    <property type="evidence" value="ECO:0007669"/>
    <property type="project" value="InterPro"/>
</dbReference>
<comment type="caution">
    <text evidence="4">The sequence shown here is derived from an EMBL/GenBank/DDBJ whole genome shotgun (WGS) entry which is preliminary data.</text>
</comment>
<dbReference type="Proteomes" id="UP000215199">
    <property type="component" value="Unassembled WGS sequence"/>
</dbReference>
<reference evidence="5" key="1">
    <citation type="submission" date="2017-07" db="EMBL/GenBank/DDBJ databases">
        <title>Comparative genome mining reveals phylogenetic distribution patterns of secondary metabolites in Amycolatopsis.</title>
        <authorList>
            <person name="Adamek M."/>
            <person name="Alanjary M."/>
            <person name="Sales-Ortells H."/>
            <person name="Goodfellow M."/>
            <person name="Bull A.T."/>
            <person name="Kalinowski J."/>
            <person name="Ziemert N."/>
        </authorList>
    </citation>
    <scope>NUCLEOTIDE SEQUENCE [LARGE SCALE GENOMIC DNA]</scope>
    <source>
        <strain evidence="5">H5</strain>
    </source>
</reference>
<dbReference type="Pfam" id="PF00072">
    <property type="entry name" value="Response_reg"/>
    <property type="match status" value="1"/>
</dbReference>
<evidence type="ECO:0000313" key="4">
    <source>
        <dbReference type="EMBL" id="OXM69802.1"/>
    </source>
</evidence>
<organism evidence="4 5">
    <name type="scientific">Amycolatopsis vastitatis</name>
    <dbReference type="NCBI Taxonomy" id="1905142"/>
    <lineage>
        <taxon>Bacteria</taxon>
        <taxon>Bacillati</taxon>
        <taxon>Actinomycetota</taxon>
        <taxon>Actinomycetes</taxon>
        <taxon>Pseudonocardiales</taxon>
        <taxon>Pseudonocardiaceae</taxon>
        <taxon>Amycolatopsis</taxon>
    </lineage>
</organism>
<evidence type="ECO:0000256" key="1">
    <source>
        <dbReference type="ARBA" id="ARBA00022553"/>
    </source>
</evidence>
<feature type="modified residue" description="4-aspartylphosphate" evidence="2">
    <location>
        <position position="54"/>
    </location>
</feature>